<dbReference type="EMBL" id="KC246804">
    <property type="protein sequence ID" value="AHF24757.1"/>
    <property type="molecule type" value="Genomic_DNA"/>
</dbReference>
<feature type="domain" description="Rhamnogalacturonan lyase family 11 C-terminal" evidence="2">
    <location>
        <begin position="847"/>
        <end position="927"/>
    </location>
</feature>
<evidence type="ECO:0000259" key="1">
    <source>
        <dbReference type="Pfam" id="PF18370"/>
    </source>
</evidence>
<dbReference type="PANTHER" id="PTHR43118:SF1">
    <property type="entry name" value="RHAMNOGALACTURONAN LYASE (EUROFUNG)"/>
    <property type="match status" value="1"/>
</dbReference>
<sequence length="939" mass="105340">MEKLNRGLIAARTEKGMYLSWRYLGNEPDGIRWRIYRKRDEEDWRLLAELRPRDVPPESRYEGNPGIVKKNTTPCCWTDPEGREEDRYAVAPVTDAGEGLREEAMLPVLEPLAGAEGQAWRAAVHRIPLCPPPERVPLAHFMYRGVSVGPGCTPDPKAFRLDTGEDWYRVDMDLLRAFREPWEKGEKVAPEQLRELCGKLNRLGGEMPELQPLPEDGRITDEMYREMEAAFIRYVRKLDSGEALSFARTASGAVETSLSSEYHTQDMSVGDFDGDGEYEIVVKWRADSPDPMFSDPIYRPDFNLSAPEYIDVYKLNGKLLMRIDMGYNVKSGNDHETMLHVQDFNRDGRAEIILKTAPGTRVGYWDEAQGRVVYPRDERHVVGGEEGLACTTDRFIRYFEEGNEAELKRRWSLLNGFDICYRSPLCSSDNDGPNDPLRKAWIKSYHIGPMGPGHREYVTAVGYDGQQGVILDTVDYAFPWTAVAADGDSFALDPMTQRGNFCTITSPLPGADTLDSYKVQVMQEKDGYFLAHRWKYPVWGDGQGNRANRYAGGVACLDGENWYAVIQRGYYQRTTFAAYTMRGSKLMPPATFDSEDPECWTLGKGPELYRARGNHFTDMADIDGDGRDEVVLKGMNLSLSEDGKHLLPRVLCGDILPMVSGTGKQPDFGENIATDEIRGTPGNAWAGLQHGDRSALLPVNAEGDIRLYSGTEEYTLDDRHTGNQYGWLPGPEAHDPNRGLRRKDGELVRECSMIFGEFSGDDDEGSVAGNFSNRWPGAMAGGSECGNRVRSLVDGRVLTETDSPRGIPQGENAVWFGPGLTHYACNVSEVHIPDQDTLRFRPYLTTGLTSTGSKKTPTLKADLFGDWREELILTDGDSHIVIVRTLAPTEYGIRCLMHDPWYRNSAANQNICYNQVGFASFYLGDEAPLPAMRSDICFE</sequence>
<evidence type="ECO:0000259" key="2">
    <source>
        <dbReference type="Pfam" id="PF21348"/>
    </source>
</evidence>
<dbReference type="InterPro" id="IPR049366">
    <property type="entry name" value="RGL11_C"/>
</dbReference>
<evidence type="ECO:0000313" key="3">
    <source>
        <dbReference type="EMBL" id="AHF24757.1"/>
    </source>
</evidence>
<dbReference type="InterPro" id="IPR034641">
    <property type="entry name" value="RGL11"/>
</dbReference>
<dbReference type="InterPro" id="IPR041624">
    <property type="entry name" value="RGI_lyase"/>
</dbReference>
<protein>
    <submittedName>
        <fullName evidence="3">S-layer domain-containing protein</fullName>
    </submittedName>
</protein>
<proteinExistence type="predicted"/>
<feature type="domain" description="Rhamnogalacturonan I lyase beta-sheet" evidence="1">
    <location>
        <begin position="1"/>
        <end position="38"/>
    </location>
</feature>
<dbReference type="AlphaFoldDB" id="W0FPJ2"/>
<accession>W0FPJ2</accession>
<organism evidence="3">
    <name type="scientific">uncultured bacterium Contig12</name>
    <dbReference type="NCBI Taxonomy" id="1393397"/>
    <lineage>
        <taxon>Bacteria</taxon>
        <taxon>environmental samples</taxon>
    </lineage>
</organism>
<name>W0FPJ2_9BACT</name>
<dbReference type="Pfam" id="PF18370">
    <property type="entry name" value="RGI_lyase"/>
    <property type="match status" value="1"/>
</dbReference>
<dbReference type="Pfam" id="PF21348">
    <property type="entry name" value="RGL11_C"/>
    <property type="match status" value="3"/>
</dbReference>
<feature type="domain" description="Rhamnogalacturonan lyase family 11 C-terminal" evidence="2">
    <location>
        <begin position="250"/>
        <end position="363"/>
    </location>
</feature>
<dbReference type="SUPFAM" id="SSF69318">
    <property type="entry name" value="Integrin alpha N-terminal domain"/>
    <property type="match status" value="1"/>
</dbReference>
<feature type="domain" description="Rhamnogalacturonan lyase family 11 C-terminal" evidence="2">
    <location>
        <begin position="530"/>
        <end position="647"/>
    </location>
</feature>
<dbReference type="PANTHER" id="PTHR43118">
    <property type="entry name" value="RHAMNOGALACTURONAN LYASE (EUROFUNG)"/>
    <property type="match status" value="1"/>
</dbReference>
<dbReference type="InterPro" id="IPR013783">
    <property type="entry name" value="Ig-like_fold"/>
</dbReference>
<reference evidence="3" key="1">
    <citation type="journal article" date="2013" name="PLoS ONE">
        <title>Metagenomic insights into the carbohydrate-active enzymes carried by the microorganisms adhering to solid digesta in the rumen of cows.</title>
        <authorList>
            <person name="Wang L."/>
            <person name="Hatem A."/>
            <person name="Catalyurek U.V."/>
            <person name="Morrison M."/>
            <person name="Yu Z."/>
        </authorList>
    </citation>
    <scope>NUCLEOTIDE SEQUENCE</scope>
</reference>
<dbReference type="InterPro" id="IPR028994">
    <property type="entry name" value="Integrin_alpha_N"/>
</dbReference>
<dbReference type="Gene3D" id="2.60.40.10">
    <property type="entry name" value="Immunoglobulins"/>
    <property type="match status" value="1"/>
</dbReference>